<evidence type="ECO:0000256" key="1">
    <source>
        <dbReference type="ARBA" id="ARBA00004613"/>
    </source>
</evidence>
<dbReference type="GO" id="GO:0005576">
    <property type="term" value="C:extracellular region"/>
    <property type="evidence" value="ECO:0007669"/>
    <property type="project" value="UniProtKB-SubCell"/>
</dbReference>
<evidence type="ECO:0000256" key="3">
    <source>
        <dbReference type="SAM" id="MobiDB-lite"/>
    </source>
</evidence>
<dbReference type="SUPFAM" id="SSF51120">
    <property type="entry name" value="beta-Roll"/>
    <property type="match status" value="4"/>
</dbReference>
<dbReference type="RefSeq" id="WP_114185272.1">
    <property type="nucleotide sequence ID" value="NZ_BJYU01000006.1"/>
</dbReference>
<reference evidence="4 5" key="1">
    <citation type="submission" date="2019-07" db="EMBL/GenBank/DDBJ databases">
        <title>Whole genome shotgun sequence of Microvirga aerophila NBRC 106136.</title>
        <authorList>
            <person name="Hosoyama A."/>
            <person name="Uohara A."/>
            <person name="Ohji S."/>
            <person name="Ichikawa N."/>
        </authorList>
    </citation>
    <scope>NUCLEOTIDE SEQUENCE [LARGE SCALE GENOMIC DNA]</scope>
    <source>
        <strain evidence="4 5">NBRC 106136</strain>
    </source>
</reference>
<feature type="region of interest" description="Disordered" evidence="3">
    <location>
        <begin position="585"/>
        <end position="624"/>
    </location>
</feature>
<dbReference type="InterPro" id="IPR018511">
    <property type="entry name" value="Hemolysin-typ_Ca-bd_CS"/>
</dbReference>
<evidence type="ECO:0008006" key="6">
    <source>
        <dbReference type="Google" id="ProtNLM"/>
    </source>
</evidence>
<dbReference type="PANTHER" id="PTHR38340:SF1">
    <property type="entry name" value="S-LAYER PROTEIN"/>
    <property type="match status" value="1"/>
</dbReference>
<keyword evidence="5" id="KW-1185">Reference proteome</keyword>
<name>A0A512BME5_9HYPH</name>
<keyword evidence="2" id="KW-0964">Secreted</keyword>
<sequence>MGTDVVRNRFEGTKELDGGDTLDVTSTGLIVGGEQYNTVYVTGDQNNIILTGKIETEKSGISLSSGSNNTITVNGLQNGFAQDGALKSNYSSITSSASISIYNYGNIISTGSQWAAISFHSACLIENKGLIEGGVAGIWFTSGGEAPSLNLTNSGHIRASGGTGVFGSYQSDFVVNTGTIEGIDGAVSLGSGADTYDGRNGIALGSINLGHDNDIAYGGSGVETILGGFGEDDISAGGGGDSLSGGADNDVLRGDGGADTLEGGEHNDVLEGGAGADRLDGGSEIDTAWYNSSSTVGVKINLAEGTASGGEAEGDTLFNIENVTGSLGDDELRGDSKVNVLKGGDGGKDTLSGGGGSDILYGQNGSDILDGEAGEDHLEGGDGDDILRGGSDKDVLNGGSDNDTLEGGAGADVLDGGDGARDFAWYNSSSTIGVNIDLADGAVSGGEAAGDRLIGIECIIGSRGGDVLRGDDNVNVLNGGGGSGATDGGDDVLSGRGGSDALNGEGGNDTLEGGADADTLVGGAGMDFAWYNSDSPASVLVNLAEGFGYTGEALGDSLSGIEGIVGSKGNDGLIGDDNVNILNGGGTSGGTDGGDDTLKGAGGNDALNGEGGDDRLDGGAHNDTLIGGKGNDVLDGGAGADELNGGAGDDTYIIDANDVPSAEAAGGGHDTVETRHSMTLQDNFEDLTGIGAVGLTLTGNGVANTVVGTSGGDVIDGGAGAIS</sequence>
<dbReference type="InterPro" id="IPR050557">
    <property type="entry name" value="RTX_toxin/Mannuronan_C5-epim"/>
</dbReference>
<evidence type="ECO:0000313" key="5">
    <source>
        <dbReference type="Proteomes" id="UP000321085"/>
    </source>
</evidence>
<feature type="region of interest" description="Disordered" evidence="3">
    <location>
        <begin position="381"/>
        <end position="408"/>
    </location>
</feature>
<dbReference type="PROSITE" id="PS00330">
    <property type="entry name" value="HEMOLYSIN_CALCIUM"/>
    <property type="match status" value="6"/>
</dbReference>
<dbReference type="OrthoDB" id="8249199at2"/>
<dbReference type="InterPro" id="IPR001343">
    <property type="entry name" value="Hemolysn_Ca-bd"/>
</dbReference>
<comment type="caution">
    <text evidence="4">The sequence shown here is derived from an EMBL/GenBank/DDBJ whole genome shotgun (WGS) entry which is preliminary data.</text>
</comment>
<dbReference type="Gene3D" id="2.150.10.10">
    <property type="entry name" value="Serralysin-like metalloprotease, C-terminal"/>
    <property type="match status" value="5"/>
</dbReference>
<accession>A0A512BME5</accession>
<evidence type="ECO:0000256" key="2">
    <source>
        <dbReference type="ARBA" id="ARBA00022525"/>
    </source>
</evidence>
<evidence type="ECO:0000313" key="4">
    <source>
        <dbReference type="EMBL" id="GEO13121.1"/>
    </source>
</evidence>
<feature type="region of interest" description="Disordered" evidence="3">
    <location>
        <begin position="237"/>
        <end position="278"/>
    </location>
</feature>
<dbReference type="GO" id="GO:0005509">
    <property type="term" value="F:calcium ion binding"/>
    <property type="evidence" value="ECO:0007669"/>
    <property type="project" value="InterPro"/>
</dbReference>
<feature type="region of interest" description="Disordered" evidence="3">
    <location>
        <begin position="479"/>
        <end position="514"/>
    </location>
</feature>
<proteinExistence type="predicted"/>
<gene>
    <name evidence="4" type="ORF">MAE02_08170</name>
</gene>
<dbReference type="Pfam" id="PF00353">
    <property type="entry name" value="HemolysinCabind"/>
    <property type="match status" value="8"/>
</dbReference>
<feature type="compositionally biased region" description="Basic and acidic residues" evidence="3">
    <location>
        <begin position="381"/>
        <end position="395"/>
    </location>
</feature>
<protein>
    <recommendedName>
        <fullName evidence="6">Calcium-binding protein</fullName>
    </recommendedName>
</protein>
<comment type="subcellular location">
    <subcellularLocation>
        <location evidence="1">Secreted</location>
    </subcellularLocation>
</comment>
<dbReference type="AlphaFoldDB" id="A0A512BME5"/>
<organism evidence="4 5">
    <name type="scientific">Microvirga aerophila</name>
    <dbReference type="NCBI Taxonomy" id="670291"/>
    <lineage>
        <taxon>Bacteria</taxon>
        <taxon>Pseudomonadati</taxon>
        <taxon>Pseudomonadota</taxon>
        <taxon>Alphaproteobacteria</taxon>
        <taxon>Hyphomicrobiales</taxon>
        <taxon>Methylobacteriaceae</taxon>
        <taxon>Microvirga</taxon>
    </lineage>
</organism>
<dbReference type="EMBL" id="BJYU01000006">
    <property type="protein sequence ID" value="GEO13121.1"/>
    <property type="molecule type" value="Genomic_DNA"/>
</dbReference>
<dbReference type="Proteomes" id="UP000321085">
    <property type="component" value="Unassembled WGS sequence"/>
</dbReference>
<dbReference type="InterPro" id="IPR011049">
    <property type="entry name" value="Serralysin-like_metalloprot_C"/>
</dbReference>
<dbReference type="PRINTS" id="PR00313">
    <property type="entry name" value="CABNDNGRPT"/>
</dbReference>
<dbReference type="PANTHER" id="PTHR38340">
    <property type="entry name" value="S-LAYER PROTEIN"/>
    <property type="match status" value="1"/>
</dbReference>